<dbReference type="RefSeq" id="WP_006099414.1">
    <property type="nucleotide sequence ID" value="NZ_DS989844.1"/>
</dbReference>
<dbReference type="AlphaFoldDB" id="B4VLY3"/>
<organism evidence="1 2">
    <name type="scientific">Coleofasciculus chthonoplastes PCC 7420</name>
    <dbReference type="NCBI Taxonomy" id="118168"/>
    <lineage>
        <taxon>Bacteria</taxon>
        <taxon>Bacillati</taxon>
        <taxon>Cyanobacteriota</taxon>
        <taxon>Cyanophyceae</taxon>
        <taxon>Coleofasciculales</taxon>
        <taxon>Coleofasciculaceae</taxon>
        <taxon>Coleofasciculus</taxon>
    </lineage>
</organism>
<reference evidence="1 2" key="1">
    <citation type="submission" date="2008-07" db="EMBL/GenBank/DDBJ databases">
        <authorList>
            <person name="Tandeau de Marsac N."/>
            <person name="Ferriera S."/>
            <person name="Johnson J."/>
            <person name="Kravitz S."/>
            <person name="Beeson K."/>
            <person name="Sutton G."/>
            <person name="Rogers Y.-H."/>
            <person name="Friedman R."/>
            <person name="Frazier M."/>
            <person name="Venter J.C."/>
        </authorList>
    </citation>
    <scope>NUCLEOTIDE SEQUENCE [LARGE SCALE GENOMIC DNA]</scope>
    <source>
        <strain evidence="1 2">PCC 7420</strain>
    </source>
</reference>
<dbReference type="eggNOG" id="ENOG5033ACF">
    <property type="taxonomic scope" value="Bacteria"/>
</dbReference>
<dbReference type="OrthoDB" id="531681at2"/>
<dbReference type="HOGENOM" id="CLU_1516225_0_0_3"/>
<gene>
    <name evidence="1" type="ORF">MC7420_439</name>
</gene>
<protein>
    <submittedName>
        <fullName evidence="1">Uncharacterized protein</fullName>
    </submittedName>
</protein>
<evidence type="ECO:0000313" key="2">
    <source>
        <dbReference type="Proteomes" id="UP000003835"/>
    </source>
</evidence>
<sequence>MLKFSLLQHRWLNIMLTPLTVGVVWTIVGDSAVEARPIQSSRCSSVIYGSPIPAPVPVNPVTGRPCSFSSGGSSYRNYRDRDDYRYKEPIRGTIRDSTLINPTIIDSTISDSVLVDPVIIDTPRSTRRRVRSGRVRIRGSEVIDRSSGIRIRVR</sequence>
<dbReference type="Proteomes" id="UP000003835">
    <property type="component" value="Unassembled WGS sequence"/>
</dbReference>
<dbReference type="EMBL" id="DS989844">
    <property type="protein sequence ID" value="EDX77302.1"/>
    <property type="molecule type" value="Genomic_DNA"/>
</dbReference>
<proteinExistence type="predicted"/>
<dbReference type="STRING" id="118168.MC7420_439"/>
<accession>B4VLY3</accession>
<name>B4VLY3_9CYAN</name>
<keyword evidence="2" id="KW-1185">Reference proteome</keyword>
<evidence type="ECO:0000313" key="1">
    <source>
        <dbReference type="EMBL" id="EDX77302.1"/>
    </source>
</evidence>